<dbReference type="STRING" id="47427.A0A2H3DWZ2"/>
<protein>
    <submittedName>
        <fullName evidence="1">Uncharacterized protein</fullName>
    </submittedName>
</protein>
<dbReference type="InParanoid" id="A0A2H3DWZ2"/>
<gene>
    <name evidence="1" type="ORF">ARMGADRAFT_1059799</name>
</gene>
<dbReference type="PANTHER" id="PTHR33129:SF1">
    <property type="entry name" value="ATP-BINDING PROTEIN"/>
    <property type="match status" value="1"/>
</dbReference>
<keyword evidence="2" id="KW-1185">Reference proteome</keyword>
<accession>A0A2H3DWZ2</accession>
<proteinExistence type="predicted"/>
<name>A0A2H3DWZ2_ARMGA</name>
<dbReference type="AlphaFoldDB" id="A0A2H3DWZ2"/>
<evidence type="ECO:0000313" key="2">
    <source>
        <dbReference type="Proteomes" id="UP000217790"/>
    </source>
</evidence>
<sequence length="450" mass="51562">MSTPYHDSDSILWNREIDRHLLEYAPSYVELQTFGAESELWQKLWKKGPLDTWCKMVPVTRDGTTTEDRIPIPTTFRAIDVHDHSVLDELPVSGIYVRPEYRKCMIYINAWLRRGGISTVFEDVEEEVECAMGGQFNLVTGDRQVVRDSLSTPASEHCHAMVNHELAGFSDGLADRVFAVTGHPGIGKTLFIYYLLILRLISGLPTALQIGRTNSFHFFDSSGVYIIMHSLSSGSLRRFIPKGTWALVEDGISSSEGQANIFSSSGSPFFVVNTCSPQHRYLNYMNNKIGSETYYMLPFSWKELMLCRHLLRRPEVPTENDTSRWYDRFGPSARACYNQSADAYVRHNLAITSIVRRLDWNSTVACLQKNQYPLSASLDETDSQQLFLLVPRYRYPFAPAIVFISGYILDSFCDHNKDHFKRELQTIFLLVYGHPHSREYLCHTFEDEAI</sequence>
<reference evidence="2" key="1">
    <citation type="journal article" date="2017" name="Nat. Ecol. Evol.">
        <title>Genome expansion and lineage-specific genetic innovations in the forest pathogenic fungi Armillaria.</title>
        <authorList>
            <person name="Sipos G."/>
            <person name="Prasanna A.N."/>
            <person name="Walter M.C."/>
            <person name="O'Connor E."/>
            <person name="Balint B."/>
            <person name="Krizsan K."/>
            <person name="Kiss B."/>
            <person name="Hess J."/>
            <person name="Varga T."/>
            <person name="Slot J."/>
            <person name="Riley R."/>
            <person name="Boka B."/>
            <person name="Rigling D."/>
            <person name="Barry K."/>
            <person name="Lee J."/>
            <person name="Mihaltcheva S."/>
            <person name="LaButti K."/>
            <person name="Lipzen A."/>
            <person name="Waldron R."/>
            <person name="Moloney N.M."/>
            <person name="Sperisen C."/>
            <person name="Kredics L."/>
            <person name="Vagvoelgyi C."/>
            <person name="Patrignani A."/>
            <person name="Fitzpatrick D."/>
            <person name="Nagy I."/>
            <person name="Doyle S."/>
            <person name="Anderson J.B."/>
            <person name="Grigoriev I.V."/>
            <person name="Gueldener U."/>
            <person name="Muensterkoetter M."/>
            <person name="Nagy L.G."/>
        </authorList>
    </citation>
    <scope>NUCLEOTIDE SEQUENCE [LARGE SCALE GENOMIC DNA]</scope>
    <source>
        <strain evidence="2">Ar21-2</strain>
    </source>
</reference>
<evidence type="ECO:0000313" key="1">
    <source>
        <dbReference type="EMBL" id="PBK99749.1"/>
    </source>
</evidence>
<dbReference type="PANTHER" id="PTHR33129">
    <property type="entry name" value="PROTEIN KINASE DOMAIN-CONTAINING PROTEIN-RELATED"/>
    <property type="match status" value="1"/>
</dbReference>
<organism evidence="1 2">
    <name type="scientific">Armillaria gallica</name>
    <name type="common">Bulbous honey fungus</name>
    <name type="synonym">Armillaria bulbosa</name>
    <dbReference type="NCBI Taxonomy" id="47427"/>
    <lineage>
        <taxon>Eukaryota</taxon>
        <taxon>Fungi</taxon>
        <taxon>Dikarya</taxon>
        <taxon>Basidiomycota</taxon>
        <taxon>Agaricomycotina</taxon>
        <taxon>Agaricomycetes</taxon>
        <taxon>Agaricomycetidae</taxon>
        <taxon>Agaricales</taxon>
        <taxon>Marasmiineae</taxon>
        <taxon>Physalacriaceae</taxon>
        <taxon>Armillaria</taxon>
    </lineage>
</organism>
<dbReference type="OrthoDB" id="2910914at2759"/>
<dbReference type="EMBL" id="KZ293647">
    <property type="protein sequence ID" value="PBK99749.1"/>
    <property type="molecule type" value="Genomic_DNA"/>
</dbReference>
<dbReference type="InterPro" id="IPR052980">
    <property type="entry name" value="Crinkler_effector"/>
</dbReference>
<dbReference type="Proteomes" id="UP000217790">
    <property type="component" value="Unassembled WGS sequence"/>
</dbReference>
<dbReference type="OMA" id="SARACYN"/>